<dbReference type="EMBL" id="AZHC01000061">
    <property type="protein sequence ID" value="OAA34147.1"/>
    <property type="molecule type" value="Genomic_DNA"/>
</dbReference>
<proteinExistence type="predicted"/>
<evidence type="ECO:0000313" key="2">
    <source>
        <dbReference type="Proteomes" id="UP000243498"/>
    </source>
</evidence>
<comment type="caution">
    <text evidence="1">The sequence shown here is derived from an EMBL/GenBank/DDBJ whole genome shotgun (WGS) entry which is preliminary data.</text>
</comment>
<protein>
    <submittedName>
        <fullName evidence="1">Uncharacterized protein</fullName>
    </submittedName>
</protein>
<dbReference type="AlphaFoldDB" id="A0A166VXT4"/>
<organism evidence="1 2">
    <name type="scientific">Metarhizium rileyi (strain RCEF 4871)</name>
    <name type="common">Nomuraea rileyi</name>
    <dbReference type="NCBI Taxonomy" id="1649241"/>
    <lineage>
        <taxon>Eukaryota</taxon>
        <taxon>Fungi</taxon>
        <taxon>Dikarya</taxon>
        <taxon>Ascomycota</taxon>
        <taxon>Pezizomycotina</taxon>
        <taxon>Sordariomycetes</taxon>
        <taxon>Hypocreomycetidae</taxon>
        <taxon>Hypocreales</taxon>
        <taxon>Clavicipitaceae</taxon>
        <taxon>Metarhizium</taxon>
    </lineage>
</organism>
<dbReference type="OrthoDB" id="5148067at2759"/>
<reference evidence="1 2" key="1">
    <citation type="journal article" date="2016" name="Genome Biol. Evol.">
        <title>Divergent and convergent evolution of fungal pathogenicity.</title>
        <authorList>
            <person name="Shang Y."/>
            <person name="Xiao G."/>
            <person name="Zheng P."/>
            <person name="Cen K."/>
            <person name="Zhan S."/>
            <person name="Wang C."/>
        </authorList>
    </citation>
    <scope>NUCLEOTIDE SEQUENCE [LARGE SCALE GENOMIC DNA]</scope>
    <source>
        <strain evidence="1 2">RCEF 4871</strain>
    </source>
</reference>
<sequence>MGVPGSPNKLFFVQSSSGDFSDELRAVDVGSSLPSATFQDIVQDSFYGAVEKAARNRRNDGSAWAYELTRRAFSSNLQIFDVSKRGTVAAELDLSVLKRYGTWKLSFPSGSNQSCHDLDICPVGILRKQETFVKDGALYMWDMTMGGKRGQLYKEVDGDKVLVAAFKAKTWFRNSCVLAMDTSEVGEVVVLGSCVAALNRDI</sequence>
<keyword evidence="2" id="KW-1185">Reference proteome</keyword>
<accession>A0A166VXT4</accession>
<dbReference type="OMA" id="SSTMEFH"/>
<dbReference type="Proteomes" id="UP000243498">
    <property type="component" value="Unassembled WGS sequence"/>
</dbReference>
<evidence type="ECO:0000313" key="1">
    <source>
        <dbReference type="EMBL" id="OAA34147.1"/>
    </source>
</evidence>
<name>A0A166VXT4_METRR</name>
<gene>
    <name evidence="1" type="ORF">NOR_08641</name>
</gene>